<name>A0A6J5FB88_9BURK</name>
<dbReference type="EMBL" id="CADIKH010000156">
    <property type="protein sequence ID" value="CAB3774717.1"/>
    <property type="molecule type" value="Genomic_DNA"/>
</dbReference>
<dbReference type="AlphaFoldDB" id="A0A6J5FB88"/>
<organism evidence="2 3">
    <name type="scientific">Paraburkholderia humisilvae</name>
    <dbReference type="NCBI Taxonomy" id="627669"/>
    <lineage>
        <taxon>Bacteria</taxon>
        <taxon>Pseudomonadati</taxon>
        <taxon>Pseudomonadota</taxon>
        <taxon>Betaproteobacteria</taxon>
        <taxon>Burkholderiales</taxon>
        <taxon>Burkholderiaceae</taxon>
        <taxon>Paraburkholderia</taxon>
    </lineage>
</organism>
<evidence type="ECO:0000313" key="2">
    <source>
        <dbReference type="EMBL" id="CAB3774717.1"/>
    </source>
</evidence>
<evidence type="ECO:0000256" key="1">
    <source>
        <dbReference type="SAM" id="MobiDB-lite"/>
    </source>
</evidence>
<gene>
    <name evidence="2" type="ORF">LMG29542_08095</name>
</gene>
<sequence length="94" mass="10535">MRQRPDALSDETRQALMALAEDIPRLWEHPDTTPDVRKRIVRTVIKEIVVTSHGDSVRVIVHWQGGDHTELRLKKTPIGAPHTSAAPIPAHPGR</sequence>
<accession>A0A6J5FB88</accession>
<feature type="region of interest" description="Disordered" evidence="1">
    <location>
        <begin position="75"/>
        <end position="94"/>
    </location>
</feature>
<dbReference type="Proteomes" id="UP000494363">
    <property type="component" value="Unassembled WGS sequence"/>
</dbReference>
<proteinExistence type="predicted"/>
<keyword evidence="3" id="KW-1185">Reference proteome</keyword>
<reference evidence="2 3" key="1">
    <citation type="submission" date="2020-04" db="EMBL/GenBank/DDBJ databases">
        <authorList>
            <person name="De Canck E."/>
        </authorList>
    </citation>
    <scope>NUCLEOTIDE SEQUENCE [LARGE SCALE GENOMIC DNA]</scope>
    <source>
        <strain evidence="2 3">LMG 29542</strain>
    </source>
</reference>
<protein>
    <submittedName>
        <fullName evidence="2">Uncharacterized protein</fullName>
    </submittedName>
</protein>
<evidence type="ECO:0000313" key="3">
    <source>
        <dbReference type="Proteomes" id="UP000494363"/>
    </source>
</evidence>